<organism evidence="1 2">
    <name type="scientific">Rhodocollybia butyracea</name>
    <dbReference type="NCBI Taxonomy" id="206335"/>
    <lineage>
        <taxon>Eukaryota</taxon>
        <taxon>Fungi</taxon>
        <taxon>Dikarya</taxon>
        <taxon>Basidiomycota</taxon>
        <taxon>Agaricomycotina</taxon>
        <taxon>Agaricomycetes</taxon>
        <taxon>Agaricomycetidae</taxon>
        <taxon>Agaricales</taxon>
        <taxon>Marasmiineae</taxon>
        <taxon>Omphalotaceae</taxon>
        <taxon>Rhodocollybia</taxon>
    </lineage>
</organism>
<name>A0A9P5TZ46_9AGAR</name>
<evidence type="ECO:0000313" key="1">
    <source>
        <dbReference type="EMBL" id="KAF9060466.1"/>
    </source>
</evidence>
<gene>
    <name evidence="1" type="ORF">BDP27DRAFT_1339651</name>
</gene>
<dbReference type="EMBL" id="JADNRY010000243">
    <property type="protein sequence ID" value="KAF9060466.1"/>
    <property type="molecule type" value="Genomic_DNA"/>
</dbReference>
<dbReference type="AlphaFoldDB" id="A0A9P5TZ46"/>
<accession>A0A9P5TZ46</accession>
<sequence length="109" mass="12284">MTWLALALARSGHVFESMYAVFPSFLVTQGVCCQQRQDTGTSTFGAYFWSVLKNSAGKDPRKLVSRWRYTCSWGPDCSYVGPHRGTTTTNELGCLSIKLFIHNRPRETV</sequence>
<comment type="caution">
    <text evidence="1">The sequence shown here is derived from an EMBL/GenBank/DDBJ whole genome shotgun (WGS) entry which is preliminary data.</text>
</comment>
<evidence type="ECO:0000313" key="2">
    <source>
        <dbReference type="Proteomes" id="UP000772434"/>
    </source>
</evidence>
<protein>
    <submittedName>
        <fullName evidence="1">Uncharacterized protein</fullName>
    </submittedName>
</protein>
<dbReference type="Proteomes" id="UP000772434">
    <property type="component" value="Unassembled WGS sequence"/>
</dbReference>
<keyword evidence="2" id="KW-1185">Reference proteome</keyword>
<proteinExistence type="predicted"/>
<reference evidence="1" key="1">
    <citation type="submission" date="2020-11" db="EMBL/GenBank/DDBJ databases">
        <authorList>
            <consortium name="DOE Joint Genome Institute"/>
            <person name="Ahrendt S."/>
            <person name="Riley R."/>
            <person name="Andreopoulos W."/>
            <person name="Labutti K."/>
            <person name="Pangilinan J."/>
            <person name="Ruiz-Duenas F.J."/>
            <person name="Barrasa J.M."/>
            <person name="Sanchez-Garcia M."/>
            <person name="Camarero S."/>
            <person name="Miyauchi S."/>
            <person name="Serrano A."/>
            <person name="Linde D."/>
            <person name="Babiker R."/>
            <person name="Drula E."/>
            <person name="Ayuso-Fernandez I."/>
            <person name="Pacheco R."/>
            <person name="Padilla G."/>
            <person name="Ferreira P."/>
            <person name="Barriuso J."/>
            <person name="Kellner H."/>
            <person name="Castanera R."/>
            <person name="Alfaro M."/>
            <person name="Ramirez L."/>
            <person name="Pisabarro A.G."/>
            <person name="Kuo A."/>
            <person name="Tritt A."/>
            <person name="Lipzen A."/>
            <person name="He G."/>
            <person name="Yan M."/>
            <person name="Ng V."/>
            <person name="Cullen D."/>
            <person name="Martin F."/>
            <person name="Rosso M.-N."/>
            <person name="Henrissat B."/>
            <person name="Hibbett D."/>
            <person name="Martinez A.T."/>
            <person name="Grigoriev I.V."/>
        </authorList>
    </citation>
    <scope>NUCLEOTIDE SEQUENCE</scope>
    <source>
        <strain evidence="1">AH 40177</strain>
    </source>
</reference>